<proteinExistence type="predicted"/>
<organism evidence="1 2">
    <name type="scientific">Rosa chinensis</name>
    <name type="common">China rose</name>
    <dbReference type="NCBI Taxonomy" id="74649"/>
    <lineage>
        <taxon>Eukaryota</taxon>
        <taxon>Viridiplantae</taxon>
        <taxon>Streptophyta</taxon>
        <taxon>Embryophyta</taxon>
        <taxon>Tracheophyta</taxon>
        <taxon>Spermatophyta</taxon>
        <taxon>Magnoliopsida</taxon>
        <taxon>eudicotyledons</taxon>
        <taxon>Gunneridae</taxon>
        <taxon>Pentapetalae</taxon>
        <taxon>rosids</taxon>
        <taxon>fabids</taxon>
        <taxon>Rosales</taxon>
        <taxon>Rosaceae</taxon>
        <taxon>Rosoideae</taxon>
        <taxon>Rosoideae incertae sedis</taxon>
        <taxon>Rosa</taxon>
    </lineage>
</organism>
<evidence type="ECO:0000313" key="2">
    <source>
        <dbReference type="Proteomes" id="UP000238479"/>
    </source>
</evidence>
<dbReference type="Gramene" id="PRQ22942">
    <property type="protein sequence ID" value="PRQ22942"/>
    <property type="gene ID" value="RchiOBHm_Chr6g0255801"/>
</dbReference>
<sequence length="276" mass="30658">MHFPTHKCIFFAVIDFDNTDIAWRQYDSITAKELFTQFGCSQKLYQKVLAPLLQVGLFAPAEQCSAAATLSLLSYILAHQIFKSWMESMTTKGCKFEKGPSVTDLLLNEETGCISEVVCGKEMYSADAVVLAVGISTLQKLIENSVVYEGGICQGSNLATIDVLSVKLWLDRKVNIPNASNACSGFDDSFGWSFFDLNVIHDDHKDSTVIYRANELLVLTDKQIVAKVTSYLSKCIKDFKNATVINKEIGRFPKSPTHFFPVGSKVDSERIHPTTT</sequence>
<dbReference type="GO" id="GO:0016491">
    <property type="term" value="F:oxidoreductase activity"/>
    <property type="evidence" value="ECO:0007669"/>
    <property type="project" value="TreeGrafter"/>
</dbReference>
<keyword evidence="2" id="KW-1185">Reference proteome</keyword>
<dbReference type="PANTHER" id="PTHR42923">
    <property type="entry name" value="PROTOPORPHYRINOGEN OXIDASE"/>
    <property type="match status" value="1"/>
</dbReference>
<evidence type="ECO:0000313" key="1">
    <source>
        <dbReference type="EMBL" id="PRQ22942.1"/>
    </source>
</evidence>
<dbReference type="STRING" id="74649.A0A2P6PLY2"/>
<dbReference type="PANTHER" id="PTHR42923:SF24">
    <property type="entry name" value="OS04G0560500 PROTEIN"/>
    <property type="match status" value="1"/>
</dbReference>
<reference evidence="1 2" key="1">
    <citation type="journal article" date="2018" name="Nat. Genet.">
        <title>The Rosa genome provides new insights in the design of modern roses.</title>
        <authorList>
            <person name="Bendahmane M."/>
        </authorList>
    </citation>
    <scope>NUCLEOTIDE SEQUENCE [LARGE SCALE GENOMIC DNA]</scope>
    <source>
        <strain evidence="2">cv. Old Blush</strain>
    </source>
</reference>
<dbReference type="InterPro" id="IPR050464">
    <property type="entry name" value="Zeta_carotene_desat/Oxidored"/>
</dbReference>
<dbReference type="OMA" id="NTDIAWR"/>
<dbReference type="SUPFAM" id="SSF51905">
    <property type="entry name" value="FAD/NAD(P)-binding domain"/>
    <property type="match status" value="1"/>
</dbReference>
<dbReference type="AlphaFoldDB" id="A0A2P6PLY2"/>
<dbReference type="Proteomes" id="UP000238479">
    <property type="component" value="Chromosome 6"/>
</dbReference>
<name>A0A2P6PLY2_ROSCH</name>
<gene>
    <name evidence="1" type="ORF">RchiOBHm_Chr6g0255801</name>
</gene>
<protein>
    <submittedName>
        <fullName evidence="1">Putative FAD/NAD(P)-binding domain-containing protein</fullName>
    </submittedName>
</protein>
<dbReference type="InterPro" id="IPR036188">
    <property type="entry name" value="FAD/NAD-bd_sf"/>
</dbReference>
<accession>A0A2P6PLY2</accession>
<dbReference type="EMBL" id="PDCK01000044">
    <property type="protein sequence ID" value="PRQ22942.1"/>
    <property type="molecule type" value="Genomic_DNA"/>
</dbReference>
<comment type="caution">
    <text evidence="1">The sequence shown here is derived from an EMBL/GenBank/DDBJ whole genome shotgun (WGS) entry which is preliminary data.</text>
</comment>